<feature type="region of interest" description="Disordered" evidence="1">
    <location>
        <begin position="1"/>
        <end position="31"/>
    </location>
</feature>
<accession>A0AAE0EMG5</accession>
<keyword evidence="3" id="KW-1185">Reference proteome</keyword>
<comment type="caution">
    <text evidence="2">The sequence shown here is derived from an EMBL/GenBank/DDBJ whole genome shotgun (WGS) entry which is preliminary data.</text>
</comment>
<feature type="compositionally biased region" description="Basic and acidic residues" evidence="1">
    <location>
        <begin position="19"/>
        <end position="31"/>
    </location>
</feature>
<gene>
    <name evidence="2" type="ORF">CYMTET_56308</name>
</gene>
<dbReference type="AlphaFoldDB" id="A0AAE0EMG5"/>
<sequence length="97" mass="9868">MEKAALEPRGGLSGYRAGSAKDGRPPVGSDKAEMRALPLCKRCAHNGDGGAAAELDMSAYGFSVPAEGRADYGALATRLDDLVSATSVSFDGAFTAS</sequence>
<organism evidence="2 3">
    <name type="scientific">Cymbomonas tetramitiformis</name>
    <dbReference type="NCBI Taxonomy" id="36881"/>
    <lineage>
        <taxon>Eukaryota</taxon>
        <taxon>Viridiplantae</taxon>
        <taxon>Chlorophyta</taxon>
        <taxon>Pyramimonadophyceae</taxon>
        <taxon>Pyramimonadales</taxon>
        <taxon>Pyramimonadaceae</taxon>
        <taxon>Cymbomonas</taxon>
    </lineage>
</organism>
<evidence type="ECO:0000313" key="3">
    <source>
        <dbReference type="Proteomes" id="UP001190700"/>
    </source>
</evidence>
<name>A0AAE0EMG5_9CHLO</name>
<reference evidence="2 3" key="1">
    <citation type="journal article" date="2015" name="Genome Biol. Evol.">
        <title>Comparative Genomics of a Bacterivorous Green Alga Reveals Evolutionary Causalities and Consequences of Phago-Mixotrophic Mode of Nutrition.</title>
        <authorList>
            <person name="Burns J.A."/>
            <person name="Paasch A."/>
            <person name="Narechania A."/>
            <person name="Kim E."/>
        </authorList>
    </citation>
    <scope>NUCLEOTIDE SEQUENCE [LARGE SCALE GENOMIC DNA]</scope>
    <source>
        <strain evidence="2 3">PLY_AMNH</strain>
    </source>
</reference>
<dbReference type="Proteomes" id="UP001190700">
    <property type="component" value="Unassembled WGS sequence"/>
</dbReference>
<dbReference type="EMBL" id="LGRX02035726">
    <property type="protein sequence ID" value="KAK3233394.1"/>
    <property type="molecule type" value="Genomic_DNA"/>
</dbReference>
<evidence type="ECO:0000256" key="1">
    <source>
        <dbReference type="SAM" id="MobiDB-lite"/>
    </source>
</evidence>
<proteinExistence type="predicted"/>
<evidence type="ECO:0000313" key="2">
    <source>
        <dbReference type="EMBL" id="KAK3233394.1"/>
    </source>
</evidence>
<protein>
    <submittedName>
        <fullName evidence="2">Uncharacterized protein</fullName>
    </submittedName>
</protein>